<keyword evidence="1" id="KW-0472">Membrane</keyword>
<comment type="caution">
    <text evidence="2">The sequence shown here is derived from an EMBL/GenBank/DDBJ whole genome shotgun (WGS) entry which is preliminary data.</text>
</comment>
<evidence type="ECO:0000313" key="3">
    <source>
        <dbReference type="Proteomes" id="UP000006967"/>
    </source>
</evidence>
<name>A0A9W5L479_BACCE</name>
<reference evidence="2 3" key="1">
    <citation type="submission" date="2012-04" db="EMBL/GenBank/DDBJ databases">
        <title>The Genome Sequence of Bacillus cereus VD154.</title>
        <authorList>
            <consortium name="The Broad Institute Genome Sequencing Platform"/>
            <consortium name="The Broad Institute Genome Sequencing Center for Infectious Disease"/>
            <person name="Feldgarden M."/>
            <person name="Van der Auwera G.A."/>
            <person name="Mahillon J."/>
            <person name="Duprez V."/>
            <person name="Timmery S."/>
            <person name="Mattelet C."/>
            <person name="Dierick K."/>
            <person name="Sun M."/>
            <person name="Yu Z."/>
            <person name="Zhu L."/>
            <person name="Hu X."/>
            <person name="Shank E.B."/>
            <person name="Swiecicka I."/>
            <person name="Hansen B.M."/>
            <person name="Andrup L."/>
            <person name="Young S.K."/>
            <person name="Zeng Q."/>
            <person name="Gargeya S."/>
            <person name="Fitzgerald M."/>
            <person name="Haas B."/>
            <person name="Abouelleil A."/>
            <person name="Alvarado L."/>
            <person name="Arachchi H.M."/>
            <person name="Berlin A."/>
            <person name="Chapman S.B."/>
            <person name="Goldberg J."/>
            <person name="Griggs A."/>
            <person name="Gujja S."/>
            <person name="Hansen M."/>
            <person name="Howarth C."/>
            <person name="Imamovic A."/>
            <person name="Larimer J."/>
            <person name="McCowen C."/>
            <person name="Montmayeur A."/>
            <person name="Murphy C."/>
            <person name="Neiman D."/>
            <person name="Pearson M."/>
            <person name="Priest M."/>
            <person name="Roberts A."/>
            <person name="Saif S."/>
            <person name="Shea T."/>
            <person name="Sisk P."/>
            <person name="Sykes S."/>
            <person name="Wortman J."/>
            <person name="Nusbaum C."/>
            <person name="Birren B."/>
        </authorList>
    </citation>
    <scope>NUCLEOTIDE SEQUENCE [LARGE SCALE GENOMIC DNA]</scope>
    <source>
        <strain evidence="2 3">VD154</strain>
    </source>
</reference>
<dbReference type="RefSeq" id="WP_000502345.1">
    <property type="nucleotide sequence ID" value="NZ_JH791880.1"/>
</dbReference>
<protein>
    <submittedName>
        <fullName evidence="2">Uncharacterized protein</fullName>
    </submittedName>
</protein>
<accession>A0A9W5L479</accession>
<evidence type="ECO:0000313" key="2">
    <source>
        <dbReference type="EMBL" id="EJR76601.1"/>
    </source>
</evidence>
<gene>
    <name evidence="2" type="ORF">IK5_00875</name>
</gene>
<feature type="transmembrane region" description="Helical" evidence="1">
    <location>
        <begin position="16"/>
        <end position="32"/>
    </location>
</feature>
<dbReference type="Pfam" id="PF14118">
    <property type="entry name" value="YfzA"/>
    <property type="match status" value="1"/>
</dbReference>
<dbReference type="AlphaFoldDB" id="A0A9W5L479"/>
<evidence type="ECO:0000256" key="1">
    <source>
        <dbReference type="SAM" id="Phobius"/>
    </source>
</evidence>
<dbReference type="EMBL" id="AHFG01000010">
    <property type="protein sequence ID" value="EJR76601.1"/>
    <property type="molecule type" value="Genomic_DNA"/>
</dbReference>
<keyword evidence="1" id="KW-1133">Transmembrane helix</keyword>
<sequence length="33" mass="4009">MGDILKNAQPIWKRTWFRYLGAFFIVQLLFTPH</sequence>
<keyword evidence="1" id="KW-0812">Transmembrane</keyword>
<organism evidence="2 3">
    <name type="scientific">Bacillus cereus VD154</name>
    <dbReference type="NCBI Taxonomy" id="1053238"/>
    <lineage>
        <taxon>Bacteria</taxon>
        <taxon>Bacillati</taxon>
        <taxon>Bacillota</taxon>
        <taxon>Bacilli</taxon>
        <taxon>Bacillales</taxon>
        <taxon>Bacillaceae</taxon>
        <taxon>Bacillus</taxon>
        <taxon>Bacillus cereus group</taxon>
    </lineage>
</organism>
<dbReference type="InterPro" id="IPR025627">
    <property type="entry name" value="YfzA"/>
</dbReference>
<dbReference type="Proteomes" id="UP000006967">
    <property type="component" value="Unassembled WGS sequence"/>
</dbReference>
<proteinExistence type="predicted"/>
<dbReference type="GeneID" id="99619204"/>